<comment type="caution">
    <text evidence="2">The sequence shown here is derived from an EMBL/GenBank/DDBJ whole genome shotgun (WGS) entry which is preliminary data.</text>
</comment>
<evidence type="ECO:0000313" key="3">
    <source>
        <dbReference type="Proteomes" id="UP000593564"/>
    </source>
</evidence>
<name>A0A7J7H6G4_CAMSI</name>
<reference evidence="2 3" key="2">
    <citation type="submission" date="2020-07" db="EMBL/GenBank/DDBJ databases">
        <title>Genome assembly of wild tea tree DASZ reveals pedigree and selection history of tea varieties.</title>
        <authorList>
            <person name="Zhang W."/>
        </authorList>
    </citation>
    <scope>NUCLEOTIDE SEQUENCE [LARGE SCALE GENOMIC DNA]</scope>
    <source>
        <strain evidence="3">cv. G240</strain>
        <tissue evidence="2">Leaf</tissue>
    </source>
</reference>
<accession>A0A7J7H6G4</accession>
<evidence type="ECO:0000313" key="2">
    <source>
        <dbReference type="EMBL" id="KAF5947298.1"/>
    </source>
</evidence>
<dbReference type="AlphaFoldDB" id="A0A7J7H6G4"/>
<dbReference type="InterPro" id="IPR043502">
    <property type="entry name" value="DNA/RNA_pol_sf"/>
</dbReference>
<dbReference type="Proteomes" id="UP000593564">
    <property type="component" value="Unassembled WGS sequence"/>
</dbReference>
<evidence type="ECO:0000259" key="1">
    <source>
        <dbReference type="Pfam" id="PF07727"/>
    </source>
</evidence>
<dbReference type="SUPFAM" id="SSF56672">
    <property type="entry name" value="DNA/RNA polymerases"/>
    <property type="match status" value="1"/>
</dbReference>
<dbReference type="Pfam" id="PF07727">
    <property type="entry name" value="RVT_2"/>
    <property type="match status" value="1"/>
</dbReference>
<gene>
    <name evidence="2" type="ORF">HYC85_013255</name>
</gene>
<reference evidence="3" key="1">
    <citation type="journal article" date="2020" name="Nat. Commun.">
        <title>Genome assembly of wild tea tree DASZ reveals pedigree and selection history of tea varieties.</title>
        <authorList>
            <person name="Zhang W."/>
            <person name="Zhang Y."/>
            <person name="Qiu H."/>
            <person name="Guo Y."/>
            <person name="Wan H."/>
            <person name="Zhang X."/>
            <person name="Scossa F."/>
            <person name="Alseekh S."/>
            <person name="Zhang Q."/>
            <person name="Wang P."/>
            <person name="Xu L."/>
            <person name="Schmidt M.H."/>
            <person name="Jia X."/>
            <person name="Li D."/>
            <person name="Zhu A."/>
            <person name="Guo F."/>
            <person name="Chen W."/>
            <person name="Ni D."/>
            <person name="Usadel B."/>
            <person name="Fernie A.R."/>
            <person name="Wen W."/>
        </authorList>
    </citation>
    <scope>NUCLEOTIDE SEQUENCE [LARGE SCALE GENOMIC DNA]</scope>
    <source>
        <strain evidence="3">cv. G240</strain>
    </source>
</reference>
<protein>
    <recommendedName>
        <fullName evidence="1">Reverse transcriptase Ty1/copia-type domain-containing protein</fullName>
    </recommendedName>
</protein>
<keyword evidence="3" id="KW-1185">Reference proteome</keyword>
<sequence length="158" mass="17853">MTEELDALSKKKTWDLVDLPPGKSAVGRKWVYKIKTRSDGSVERYKARLVAKGFTQEYSFDYEETFAPVAKMASVRTLIAVAAIRGWQLFPLDVKNAFLNGDLHEEIYMQPPPGLSTQSSMVFRPCIQDRPGIKTLSMLVEKSTSELKGLVWPEVRTP</sequence>
<proteinExistence type="predicted"/>
<organism evidence="2 3">
    <name type="scientific">Camellia sinensis</name>
    <name type="common">Tea plant</name>
    <name type="synonym">Thea sinensis</name>
    <dbReference type="NCBI Taxonomy" id="4442"/>
    <lineage>
        <taxon>Eukaryota</taxon>
        <taxon>Viridiplantae</taxon>
        <taxon>Streptophyta</taxon>
        <taxon>Embryophyta</taxon>
        <taxon>Tracheophyta</taxon>
        <taxon>Spermatophyta</taxon>
        <taxon>Magnoliopsida</taxon>
        <taxon>eudicotyledons</taxon>
        <taxon>Gunneridae</taxon>
        <taxon>Pentapetalae</taxon>
        <taxon>asterids</taxon>
        <taxon>Ericales</taxon>
        <taxon>Theaceae</taxon>
        <taxon>Camellia</taxon>
    </lineage>
</organism>
<dbReference type="InterPro" id="IPR013103">
    <property type="entry name" value="RVT_2"/>
</dbReference>
<feature type="domain" description="Reverse transcriptase Ty1/copia-type" evidence="1">
    <location>
        <begin position="12"/>
        <end position="118"/>
    </location>
</feature>
<dbReference type="EMBL" id="JACBKZ010000006">
    <property type="protein sequence ID" value="KAF5947298.1"/>
    <property type="molecule type" value="Genomic_DNA"/>
</dbReference>